<feature type="compositionally biased region" description="Acidic residues" evidence="1">
    <location>
        <begin position="1"/>
        <end position="12"/>
    </location>
</feature>
<proteinExistence type="predicted"/>
<keyword evidence="4" id="KW-1185">Reference proteome</keyword>
<dbReference type="STRING" id="322104.A3LT25"/>
<dbReference type="Proteomes" id="UP000002258">
    <property type="component" value="Chromosome 4"/>
</dbReference>
<organism evidence="3 4">
    <name type="scientific">Scheffersomyces stipitis (strain ATCC 58785 / CBS 6054 / NBRC 10063 / NRRL Y-11545)</name>
    <name type="common">Yeast</name>
    <name type="synonym">Pichia stipitis</name>
    <dbReference type="NCBI Taxonomy" id="322104"/>
    <lineage>
        <taxon>Eukaryota</taxon>
        <taxon>Fungi</taxon>
        <taxon>Dikarya</taxon>
        <taxon>Ascomycota</taxon>
        <taxon>Saccharomycotina</taxon>
        <taxon>Pichiomycetes</taxon>
        <taxon>Debaryomycetaceae</taxon>
        <taxon>Scheffersomyces</taxon>
    </lineage>
</organism>
<evidence type="ECO:0000313" key="4">
    <source>
        <dbReference type="Proteomes" id="UP000002258"/>
    </source>
</evidence>
<dbReference type="GeneID" id="4838698"/>
<feature type="domain" description="Peptide N-acetyl-beta-D-glucosaminyl asparaginase amidase A N-terminal" evidence="2">
    <location>
        <begin position="39"/>
        <end position="383"/>
    </location>
</feature>
<feature type="non-terminal residue" evidence="3">
    <location>
        <position position="1"/>
    </location>
</feature>
<protein>
    <recommendedName>
        <fullName evidence="2">Peptide N-acetyl-beta-D-glucosaminyl asparaginase amidase A N-terminal domain-containing protein</fullName>
    </recommendedName>
</protein>
<evidence type="ECO:0000313" key="3">
    <source>
        <dbReference type="EMBL" id="ABN65993.2"/>
    </source>
</evidence>
<name>A3LT25_PICST</name>
<dbReference type="HOGENOM" id="CLU_008372_1_0_1"/>
<feature type="compositionally biased region" description="Basic and acidic residues" evidence="1">
    <location>
        <begin position="13"/>
        <end position="23"/>
    </location>
</feature>
<dbReference type="PANTHER" id="PTHR31104">
    <property type="entry name" value="PEPTIDE-N4-(N-ACETYL-BETA-GLUCOSAMINYL)ASPARAGINE AMIDASE A PROTEIN"/>
    <property type="match status" value="1"/>
</dbReference>
<dbReference type="OrthoDB" id="1612078at2759"/>
<reference evidence="3 4" key="1">
    <citation type="journal article" date="2007" name="Nat. Biotechnol.">
        <title>Genome sequence of the lignocellulose-bioconverting and xylose-fermenting yeast Pichia stipitis.</title>
        <authorList>
            <person name="Jeffries T.W."/>
            <person name="Grigoriev I.V."/>
            <person name="Grimwood J."/>
            <person name="Laplaza J.M."/>
            <person name="Aerts A."/>
            <person name="Salamov A."/>
            <person name="Schmutz J."/>
            <person name="Lindquist E."/>
            <person name="Dehal P."/>
            <person name="Shapiro H."/>
            <person name="Jin Y.S."/>
            <person name="Passoth V."/>
            <person name="Richardson P.M."/>
        </authorList>
    </citation>
    <scope>NUCLEOTIDE SEQUENCE [LARGE SCALE GENOMIC DNA]</scope>
    <source>
        <strain evidence="4">ATCC 58785 / CBS 6054 / NBRC 10063 / NRRL Y-11545</strain>
    </source>
</reference>
<dbReference type="Pfam" id="PF12222">
    <property type="entry name" value="PNGaseA"/>
    <property type="match status" value="1"/>
</dbReference>
<accession>A3LT25</accession>
<dbReference type="InterPro" id="IPR056948">
    <property type="entry name" value="PNGaseA_N"/>
</dbReference>
<dbReference type="InParanoid" id="A3LT25"/>
<dbReference type="KEGG" id="pic:PICST_44393"/>
<sequence>IIDDLQTQDDESTEGHKSKPKPHEIIAVGFPKRNYTREPVYSTVLVDHKFGNSWGEPAVVDYTPPVDIEYDAVFLKLKTSVDGVQYDRLANVFLNGVQIWRTSTIEPGGRPVYSQYTKDVSTYLSLFRKSGKFIFQLDNILTDRLTGEFKVELTVEYFNFNKRHYSKINPENAHENFNGDYSVLSTAKPADAVHPLVVAENKHDLPLSHLSTKKLQLELPIVPVNTTRLRLAIFTSGNAAEEFWYTNVLDKYADKFIDKHIFDRHGPVRIVNVFFNGEKIAAQTPEPVIFTGGISPALWNGVVSNSAFDVPAIEVDVSGLLPFLWTSQKLEDRRLEIEISNGLGETGHADSNEVGRDWITSASLLTYENSEVVAATGEVLSIDHNNRGSVVAFAPPFTGSISQIVNGIFSGQLISKFSLTLGNGKILNTTIASYTKGEVSNVQHYSNFGSGQSVVHVGHSVKSLIITDDDIPSETKPDVESDDHRDYELPANTIHSVNVSLSYPLVLRLTESNWSIGPGEFETKYNVKLVTSRHADISFNGNHSLSFSYDQNGTSEYFINKKGNHGFGALTSKFGFKYKNDDGKFKISRRVEAVNGTVVSDESKKHGFDDE</sequence>
<dbReference type="OMA" id="TFGNSWG"/>
<dbReference type="InterPro" id="IPR021102">
    <property type="entry name" value="PNGase_A"/>
</dbReference>
<evidence type="ECO:0000259" key="2">
    <source>
        <dbReference type="Pfam" id="PF12222"/>
    </source>
</evidence>
<evidence type="ECO:0000256" key="1">
    <source>
        <dbReference type="SAM" id="MobiDB-lite"/>
    </source>
</evidence>
<dbReference type="eggNOG" id="ENOG502QSXK">
    <property type="taxonomic scope" value="Eukaryota"/>
</dbReference>
<dbReference type="RefSeq" id="XP_001384022.2">
    <property type="nucleotide sequence ID" value="XM_001383985.1"/>
</dbReference>
<feature type="non-terminal residue" evidence="3">
    <location>
        <position position="611"/>
    </location>
</feature>
<feature type="region of interest" description="Disordered" evidence="1">
    <location>
        <begin position="1"/>
        <end position="23"/>
    </location>
</feature>
<dbReference type="AlphaFoldDB" id="A3LT25"/>
<gene>
    <name evidence="3" type="ORF">PICST_44393</name>
</gene>
<dbReference type="EMBL" id="CP000498">
    <property type="protein sequence ID" value="ABN65993.2"/>
    <property type="molecule type" value="Genomic_DNA"/>
</dbReference>